<dbReference type="SMART" id="SM00347">
    <property type="entry name" value="HTH_MARR"/>
    <property type="match status" value="1"/>
</dbReference>
<keyword evidence="1" id="KW-0805">Transcription regulation</keyword>
<evidence type="ECO:0000259" key="4">
    <source>
        <dbReference type="PROSITE" id="PS50995"/>
    </source>
</evidence>
<keyword evidence="3" id="KW-0804">Transcription</keyword>
<evidence type="ECO:0000313" key="6">
    <source>
        <dbReference type="Proteomes" id="UP000677265"/>
    </source>
</evidence>
<dbReference type="GO" id="GO:0003677">
    <property type="term" value="F:DNA binding"/>
    <property type="evidence" value="ECO:0007669"/>
    <property type="project" value="UniProtKB-KW"/>
</dbReference>
<dbReference type="PANTHER" id="PTHR42756">
    <property type="entry name" value="TRANSCRIPTIONAL REGULATOR, MARR"/>
    <property type="match status" value="1"/>
</dbReference>
<dbReference type="Gene3D" id="1.10.10.10">
    <property type="entry name" value="Winged helix-like DNA-binding domain superfamily/Winged helix DNA-binding domain"/>
    <property type="match status" value="1"/>
</dbReference>
<dbReference type="Proteomes" id="UP000677265">
    <property type="component" value="Unassembled WGS sequence"/>
</dbReference>
<dbReference type="PROSITE" id="PS50995">
    <property type="entry name" value="HTH_MARR_2"/>
    <property type="match status" value="1"/>
</dbReference>
<dbReference type="AlphaFoldDB" id="A0A9J6MR26"/>
<dbReference type="InterPro" id="IPR011991">
    <property type="entry name" value="ArsR-like_HTH"/>
</dbReference>
<keyword evidence="6" id="KW-1185">Reference proteome</keyword>
<feature type="domain" description="HTH marR-type" evidence="4">
    <location>
        <begin position="4"/>
        <end position="135"/>
    </location>
</feature>
<proteinExistence type="predicted"/>
<dbReference type="EMBL" id="JAGYPE020000016">
    <property type="protein sequence ID" value="MCH6266058.1"/>
    <property type="molecule type" value="Genomic_DNA"/>
</dbReference>
<evidence type="ECO:0000313" key="5">
    <source>
        <dbReference type="EMBL" id="MCH6266058.1"/>
    </source>
</evidence>
<gene>
    <name evidence="5" type="ORF">KHB02_011045</name>
</gene>
<keyword evidence="2" id="KW-0238">DNA-binding</keyword>
<evidence type="ECO:0000256" key="1">
    <source>
        <dbReference type="ARBA" id="ARBA00023015"/>
    </source>
</evidence>
<sequence length="150" mass="17618">MNYSRKFFHKLLMLYRPFEKRLNSELGKHELHRAQWTIIYYLENFNPATLVELSNYQGVEKPTITRTVGQLEELGYVVQVRGKDKREKRMQLTEAGKQLYQEVRETVDAYEEEILRGISEEDLKTAIRVMDDIRKNITQSGDGEVGTSET</sequence>
<dbReference type="CDD" id="cd00090">
    <property type="entry name" value="HTH_ARSR"/>
    <property type="match status" value="1"/>
</dbReference>
<organism evidence="5 6">
    <name type="scientific">Neobacillus citreus</name>
    <dbReference type="NCBI Taxonomy" id="2833578"/>
    <lineage>
        <taxon>Bacteria</taxon>
        <taxon>Bacillati</taxon>
        <taxon>Bacillota</taxon>
        <taxon>Bacilli</taxon>
        <taxon>Bacillales</taxon>
        <taxon>Bacillaceae</taxon>
        <taxon>Neobacillus</taxon>
    </lineage>
</organism>
<comment type="caution">
    <text evidence="5">The sequence shown here is derived from an EMBL/GenBank/DDBJ whole genome shotgun (WGS) entry which is preliminary data.</text>
</comment>
<dbReference type="Pfam" id="PF12802">
    <property type="entry name" value="MarR_2"/>
    <property type="match status" value="1"/>
</dbReference>
<dbReference type="SUPFAM" id="SSF46785">
    <property type="entry name" value="Winged helix' DNA-binding domain"/>
    <property type="match status" value="1"/>
</dbReference>
<protein>
    <submittedName>
        <fullName evidence="5">MarR family transcriptional regulator</fullName>
    </submittedName>
</protein>
<dbReference type="PANTHER" id="PTHR42756:SF1">
    <property type="entry name" value="TRANSCRIPTIONAL REPRESSOR OF EMRAB OPERON"/>
    <property type="match status" value="1"/>
</dbReference>
<evidence type="ECO:0000256" key="2">
    <source>
        <dbReference type="ARBA" id="ARBA00023125"/>
    </source>
</evidence>
<dbReference type="GO" id="GO:0003700">
    <property type="term" value="F:DNA-binding transcription factor activity"/>
    <property type="evidence" value="ECO:0007669"/>
    <property type="project" value="InterPro"/>
</dbReference>
<dbReference type="PRINTS" id="PR00598">
    <property type="entry name" value="HTHMARR"/>
</dbReference>
<dbReference type="InterPro" id="IPR000835">
    <property type="entry name" value="HTH_MarR-typ"/>
</dbReference>
<evidence type="ECO:0000256" key="3">
    <source>
        <dbReference type="ARBA" id="ARBA00023163"/>
    </source>
</evidence>
<accession>A0A9J6MR26</accession>
<dbReference type="InterPro" id="IPR036388">
    <property type="entry name" value="WH-like_DNA-bd_sf"/>
</dbReference>
<dbReference type="InterPro" id="IPR036390">
    <property type="entry name" value="WH_DNA-bd_sf"/>
</dbReference>
<name>A0A9J6MR26_9BACI</name>
<reference evidence="5 6" key="1">
    <citation type="submission" date="2022-03" db="EMBL/GenBank/DDBJ databases">
        <title>Novel Bacillus species.</title>
        <authorList>
            <person name="Liu G."/>
        </authorList>
    </citation>
    <scope>NUCLEOTIDE SEQUENCE [LARGE SCALE GENOMIC DNA]</scope>
    <source>
        <strain evidence="5 6">FJAT-50051</strain>
    </source>
</reference>